<name>H1KZ44_9EURY</name>
<comment type="caution">
    <text evidence="1">The sequence shown here is derived from an EMBL/GenBank/DDBJ whole genome shotgun (WGS) entry which is preliminary data.</text>
</comment>
<dbReference type="EMBL" id="AGJL01000023">
    <property type="protein sequence ID" value="EHP86469.1"/>
    <property type="molecule type" value="Genomic_DNA"/>
</dbReference>
<keyword evidence="2" id="KW-1185">Reference proteome</keyword>
<evidence type="ECO:0000313" key="1">
    <source>
        <dbReference type="EMBL" id="EHP86469.1"/>
    </source>
</evidence>
<dbReference type="OrthoDB" id="373017at2157"/>
<proteinExistence type="predicted"/>
<dbReference type="AlphaFoldDB" id="H1KZ44"/>
<evidence type="ECO:0000313" key="2">
    <source>
        <dbReference type="Proteomes" id="UP000003706"/>
    </source>
</evidence>
<organism evidence="1 2">
    <name type="scientific">Methanotorris formicicus Mc-S-70</name>
    <dbReference type="NCBI Taxonomy" id="647171"/>
    <lineage>
        <taxon>Archaea</taxon>
        <taxon>Methanobacteriati</taxon>
        <taxon>Methanobacteriota</taxon>
        <taxon>Methanomada group</taxon>
        <taxon>Methanococci</taxon>
        <taxon>Methanococcales</taxon>
        <taxon>Methanocaldococcaceae</taxon>
        <taxon>Methanotorris</taxon>
    </lineage>
</organism>
<gene>
    <name evidence="1" type="ORF">MetfoDRAFT_1067</name>
</gene>
<dbReference type="Proteomes" id="UP000003706">
    <property type="component" value="Unassembled WGS sequence"/>
</dbReference>
<dbReference type="RefSeq" id="WP_007044499.1">
    <property type="nucleotide sequence ID" value="NZ_AGJL01000023.1"/>
</dbReference>
<dbReference type="STRING" id="647171.MetfoDRAFT_1067"/>
<accession>H1KZ44</accession>
<sequence>MWVKIGDNHVINLNLMGEFWCDFESLCIVIGEIPFDSGVKRILLLYFEDDGKMMKAYETLIDGLKLNKNYVDISGHVVNVEEAVYEGE</sequence>
<reference evidence="1 2" key="1">
    <citation type="submission" date="2011-09" db="EMBL/GenBank/DDBJ databases">
        <title>The draft genome of Methanotorris formicicus Mc-S-70.</title>
        <authorList>
            <consortium name="US DOE Joint Genome Institute (JGI-PGF)"/>
            <person name="Lucas S."/>
            <person name="Han J."/>
            <person name="Lapidus A."/>
            <person name="Cheng J.-F."/>
            <person name="Goodwin L."/>
            <person name="Pitluck S."/>
            <person name="Peters L."/>
            <person name="Land M.L."/>
            <person name="Hauser L."/>
            <person name="Sieprawska-Lupa M."/>
            <person name="Takai K."/>
            <person name="Miyazaki J."/>
            <person name="Whitman W."/>
            <person name="Woyke T.J."/>
        </authorList>
    </citation>
    <scope>NUCLEOTIDE SEQUENCE [LARGE SCALE GENOMIC DNA]</scope>
    <source>
        <strain evidence="1 2">Mc-S-70</strain>
    </source>
</reference>
<protein>
    <submittedName>
        <fullName evidence="1">Uncharacterized protein</fullName>
    </submittedName>
</protein>